<gene>
    <name evidence="3" type="ORF">JX265_004150</name>
</gene>
<feature type="compositionally biased region" description="Polar residues" evidence="1">
    <location>
        <begin position="100"/>
        <end position="113"/>
    </location>
</feature>
<feature type="domain" description="Mso1 N-terminal" evidence="2">
    <location>
        <begin position="19"/>
        <end position="57"/>
    </location>
</feature>
<dbReference type="AlphaFoldDB" id="A0A9Q0ASV3"/>
<evidence type="ECO:0000313" key="3">
    <source>
        <dbReference type="EMBL" id="KAI1876624.1"/>
    </source>
</evidence>
<feature type="compositionally biased region" description="Gly residues" evidence="1">
    <location>
        <begin position="266"/>
        <end position="283"/>
    </location>
</feature>
<feature type="compositionally biased region" description="Gly residues" evidence="1">
    <location>
        <begin position="78"/>
        <end position="97"/>
    </location>
</feature>
<evidence type="ECO:0000313" key="4">
    <source>
        <dbReference type="Proteomes" id="UP000829685"/>
    </source>
</evidence>
<feature type="region of interest" description="Disordered" evidence="1">
    <location>
        <begin position="49"/>
        <end position="298"/>
    </location>
</feature>
<dbReference type="Proteomes" id="UP000829685">
    <property type="component" value="Unassembled WGS sequence"/>
</dbReference>
<dbReference type="EMBL" id="JAFIMR010000007">
    <property type="protein sequence ID" value="KAI1876624.1"/>
    <property type="molecule type" value="Genomic_DNA"/>
</dbReference>
<feature type="compositionally biased region" description="Pro residues" evidence="1">
    <location>
        <begin position="55"/>
        <end position="68"/>
    </location>
</feature>
<evidence type="ECO:0000259" key="2">
    <source>
        <dbReference type="Pfam" id="PF14475"/>
    </source>
</evidence>
<sequence>MSAWYSNILTTTTSRINNLQRTFLGGETDGDTEDDTHVCRVLRGYYTEKGRPFPGWLPPDPKAPPPVQPVLAQPGVGSRYGGLTQQGGGGGGGGGGLSSLWDNNPVSQPQDPQSLRRGRGAPPPMRSSDPRLNPLNPFNRNSDGGNGRDDIQSRPLPSQRAGSYQSANLAQTPTPPASSAGGGGGGTAQERLRQRLWGGSRTASPAANSPFPPPQQASSRGGGSTDDYEGRFAPGGMYDGGSGSRGGDKPFVAANSPWASNEQDFYGGGGGGGGGSSRPGGLPGSNRRAGLPSGPRMR</sequence>
<feature type="compositionally biased region" description="Polar residues" evidence="1">
    <location>
        <begin position="160"/>
        <end position="171"/>
    </location>
</feature>
<keyword evidence="4" id="KW-1185">Reference proteome</keyword>
<proteinExistence type="predicted"/>
<dbReference type="InterPro" id="IPR028095">
    <property type="entry name" value="Mso1_N_dom"/>
</dbReference>
<name>A0A9Q0ASV3_9PEZI</name>
<feature type="compositionally biased region" description="Low complexity" evidence="1">
    <location>
        <begin position="130"/>
        <end position="141"/>
    </location>
</feature>
<dbReference type="Pfam" id="PF14475">
    <property type="entry name" value="Mso1_Sec1_bdg"/>
    <property type="match status" value="1"/>
</dbReference>
<accession>A0A9Q0ASV3</accession>
<comment type="caution">
    <text evidence="3">The sequence shown here is derived from an EMBL/GenBank/DDBJ whole genome shotgun (WGS) entry which is preliminary data.</text>
</comment>
<reference evidence="3" key="1">
    <citation type="submission" date="2021-03" db="EMBL/GenBank/DDBJ databases">
        <title>Revisited historic fungal species revealed as producer of novel bioactive compounds through whole genome sequencing and comparative genomics.</title>
        <authorList>
            <person name="Vignolle G.A."/>
            <person name="Hochenegger N."/>
            <person name="Mach R.L."/>
            <person name="Mach-Aigner A.R."/>
            <person name="Javad Rahimi M."/>
            <person name="Salim K.A."/>
            <person name="Chan C.M."/>
            <person name="Lim L.B.L."/>
            <person name="Cai F."/>
            <person name="Druzhinina I.S."/>
            <person name="U'Ren J.M."/>
            <person name="Derntl C."/>
        </authorList>
    </citation>
    <scope>NUCLEOTIDE SEQUENCE</scope>
    <source>
        <strain evidence="3">TUCIM 5799</strain>
    </source>
</reference>
<protein>
    <recommendedName>
        <fullName evidence="2">Mso1 N-terminal domain-containing protein</fullName>
    </recommendedName>
</protein>
<evidence type="ECO:0000256" key="1">
    <source>
        <dbReference type="SAM" id="MobiDB-lite"/>
    </source>
</evidence>
<organism evidence="3 4">
    <name type="scientific">Neoarthrinium moseri</name>
    <dbReference type="NCBI Taxonomy" id="1658444"/>
    <lineage>
        <taxon>Eukaryota</taxon>
        <taxon>Fungi</taxon>
        <taxon>Dikarya</taxon>
        <taxon>Ascomycota</taxon>
        <taxon>Pezizomycotina</taxon>
        <taxon>Sordariomycetes</taxon>
        <taxon>Xylariomycetidae</taxon>
        <taxon>Amphisphaeriales</taxon>
        <taxon>Apiosporaceae</taxon>
        <taxon>Neoarthrinium</taxon>
    </lineage>
</organism>